<dbReference type="PANTHER" id="PTHR42887">
    <property type="entry name" value="OS12G0638800 PROTEIN"/>
    <property type="match status" value="1"/>
</dbReference>
<dbReference type="InterPro" id="IPR057661">
    <property type="entry name" value="RsdA/BaiN/AoA(So)_Rossmann"/>
</dbReference>
<dbReference type="Gene3D" id="3.50.50.60">
    <property type="entry name" value="FAD/NAD(P)-binding domain"/>
    <property type="match status" value="2"/>
</dbReference>
<protein>
    <submittedName>
        <fullName evidence="3">NAD(FAD)-utilizing dehydrogenases</fullName>
    </submittedName>
</protein>
<evidence type="ECO:0000259" key="1">
    <source>
        <dbReference type="Pfam" id="PF03486"/>
    </source>
</evidence>
<proteinExistence type="predicted"/>
<gene>
    <name evidence="3" type="ORF">MNB_SV-14-1669</name>
</gene>
<dbReference type="InterPro" id="IPR004792">
    <property type="entry name" value="BaiN-like"/>
</dbReference>
<dbReference type="NCBIfam" id="TIGR00275">
    <property type="entry name" value="aminoacetone oxidase family FAD-binding enzyme"/>
    <property type="match status" value="1"/>
</dbReference>
<evidence type="ECO:0000259" key="2">
    <source>
        <dbReference type="Pfam" id="PF22780"/>
    </source>
</evidence>
<organism evidence="3">
    <name type="scientific">hydrothermal vent metagenome</name>
    <dbReference type="NCBI Taxonomy" id="652676"/>
    <lineage>
        <taxon>unclassified sequences</taxon>
        <taxon>metagenomes</taxon>
        <taxon>ecological metagenomes</taxon>
    </lineage>
</organism>
<dbReference type="PANTHER" id="PTHR42887:SF2">
    <property type="entry name" value="OS12G0638800 PROTEIN"/>
    <property type="match status" value="1"/>
</dbReference>
<dbReference type="InterPro" id="IPR036188">
    <property type="entry name" value="FAD/NAD-bd_sf"/>
</dbReference>
<evidence type="ECO:0000313" key="3">
    <source>
        <dbReference type="EMBL" id="SFV68581.1"/>
    </source>
</evidence>
<dbReference type="Pfam" id="PF22780">
    <property type="entry name" value="HI0933_like_1st"/>
    <property type="match status" value="1"/>
</dbReference>
<sequence>MSLQASSVVELLKAQCEELLVEIRCDIDVNNVKKTKSGYEVIHMQGREKSKSLIIASGHLSAPQLGGVDSGINFAKKLEHTIIRSSPTLVQLTSPMNNLKHMAGVKVDSKVSLKLKNSKVIHMRGDLLFTSYGVSGLAILDISRFVIKELIHTPIVTLEIDLMPKINSEQLFALMKKSLIKKSKKSIKIWMQGFINKKLILPILEPLKLQNKTVGSISSNDITLIVNKIKCFKFKIDGSRGYKGAEVATGGVDTKEINPQTMESKKHKGLYFTGEVLDVDGDRGGFNLHFAWVCGLRAGEAL</sequence>
<feature type="domain" description="RsdA/BaiN/AoA(So)-like Rossmann fold-like" evidence="1">
    <location>
        <begin position="2"/>
        <end position="300"/>
    </location>
</feature>
<feature type="domain" description="RsdA/BaiN/AoA(So)-like insert" evidence="2">
    <location>
        <begin position="87"/>
        <end position="247"/>
    </location>
</feature>
<dbReference type="SUPFAM" id="SSF51905">
    <property type="entry name" value="FAD/NAD(P)-binding domain"/>
    <property type="match status" value="1"/>
</dbReference>
<dbReference type="InterPro" id="IPR055178">
    <property type="entry name" value="RsdA/BaiN/AoA(So)-like_dom"/>
</dbReference>
<dbReference type="AlphaFoldDB" id="A0A1W1CSC4"/>
<accession>A0A1W1CSC4</accession>
<reference evidence="3" key="1">
    <citation type="submission" date="2016-10" db="EMBL/GenBank/DDBJ databases">
        <authorList>
            <person name="de Groot N.N."/>
        </authorList>
    </citation>
    <scope>NUCLEOTIDE SEQUENCE</scope>
</reference>
<dbReference type="Pfam" id="PF03486">
    <property type="entry name" value="HI0933_like"/>
    <property type="match status" value="1"/>
</dbReference>
<dbReference type="SUPFAM" id="SSF160996">
    <property type="entry name" value="HI0933 insert domain-like"/>
    <property type="match status" value="1"/>
</dbReference>
<name>A0A1W1CSC4_9ZZZZ</name>
<dbReference type="EMBL" id="FPHN01000252">
    <property type="protein sequence ID" value="SFV68581.1"/>
    <property type="molecule type" value="Genomic_DNA"/>
</dbReference>